<evidence type="ECO:0000313" key="11">
    <source>
        <dbReference type="EMBL" id="MZQ83500.1"/>
    </source>
</evidence>
<sequence>MHDMTLPAELSQLLRGYEWQRITLGLSQSQTYLLSGASSNLYIKIQSLTAAESLYWEKERLVWLQGRLPVPEVVYYGQDDANEFMLMTEIEGINASDKSYESMLPQLMQQLAIGLRAVHEVPVEGCPFDKTLNAKVVEARRRVEQQLVDEEDFDQQREGRTAENLVQELLDLKPESEDLVFTHGDYCLPNIILKDGRVHGFIDWGRAGIADRYQDIALAIRSIGYNFGNEHVQTFLDAYGLTALDEAKVHYYQLMDEFF</sequence>
<dbReference type="SUPFAM" id="SSF56112">
    <property type="entry name" value="Protein kinase-like (PK-like)"/>
    <property type="match status" value="1"/>
</dbReference>
<keyword evidence="9" id="KW-0460">Magnesium</keyword>
<keyword evidence="2 7" id="KW-0808">Transferase</keyword>
<comment type="caution">
    <text evidence="11">The sequence shown here is derived from an EMBL/GenBank/DDBJ whole genome shotgun (WGS) entry which is preliminary data.</text>
</comment>
<evidence type="ECO:0000313" key="12">
    <source>
        <dbReference type="Proteomes" id="UP000481087"/>
    </source>
</evidence>
<dbReference type="RefSeq" id="WP_161407665.1">
    <property type="nucleotide sequence ID" value="NZ_WTUZ01000020.1"/>
</dbReference>
<comment type="similarity">
    <text evidence="1 7">Belongs to the aminoglycoside phosphotransferase family.</text>
</comment>
<dbReference type="PIRSF" id="PIRSF000706">
    <property type="entry name" value="Kanamycin_kin"/>
    <property type="match status" value="1"/>
</dbReference>
<dbReference type="Gene3D" id="3.90.1200.10">
    <property type="match status" value="1"/>
</dbReference>
<evidence type="ECO:0000259" key="10">
    <source>
        <dbReference type="Pfam" id="PF01636"/>
    </source>
</evidence>
<gene>
    <name evidence="11" type="primary">aph(3')</name>
    <name evidence="11" type="ORF">GQF01_15410</name>
</gene>
<feature type="domain" description="Aminoglycoside phosphotransferase" evidence="10">
    <location>
        <begin position="19"/>
        <end position="247"/>
    </location>
</feature>
<dbReference type="InterPro" id="IPR002575">
    <property type="entry name" value="Aminoglycoside_PTrfase"/>
</dbReference>
<dbReference type="GO" id="GO:0016773">
    <property type="term" value="F:phosphotransferase activity, alcohol group as acceptor"/>
    <property type="evidence" value="ECO:0007669"/>
    <property type="project" value="InterPro"/>
</dbReference>
<evidence type="ECO:0000256" key="1">
    <source>
        <dbReference type="ARBA" id="ARBA00006219"/>
    </source>
</evidence>
<evidence type="ECO:0000256" key="4">
    <source>
        <dbReference type="ARBA" id="ARBA00022777"/>
    </source>
</evidence>
<dbReference type="PANTHER" id="PTHR21310:SF41">
    <property type="entry name" value="3'-PHOSPHOTRANSFERASE, PUTATIVE-RELATED"/>
    <property type="match status" value="1"/>
</dbReference>
<dbReference type="GO" id="GO:0016301">
    <property type="term" value="F:kinase activity"/>
    <property type="evidence" value="ECO:0007669"/>
    <property type="project" value="UniProtKB-KW"/>
</dbReference>
<evidence type="ECO:0000256" key="8">
    <source>
        <dbReference type="PIRSR" id="PIRSR000706-1"/>
    </source>
</evidence>
<name>A0A6L8V2P8_9BACL</name>
<keyword evidence="6 7" id="KW-0046">Antibiotic resistance</keyword>
<dbReference type="InterPro" id="IPR011009">
    <property type="entry name" value="Kinase-like_dom_sf"/>
</dbReference>
<dbReference type="Proteomes" id="UP000481087">
    <property type="component" value="Unassembled WGS sequence"/>
</dbReference>
<keyword evidence="12" id="KW-1185">Reference proteome</keyword>
<feature type="binding site" evidence="9">
    <location>
        <position position="190"/>
    </location>
    <ligand>
        <name>Mg(2+)</name>
        <dbReference type="ChEBI" id="CHEBI:18420"/>
    </ligand>
</feature>
<accession>A0A6L8V2P8</accession>
<keyword evidence="3 7" id="KW-0547">Nucleotide-binding</keyword>
<dbReference type="GO" id="GO:0005524">
    <property type="term" value="F:ATP binding"/>
    <property type="evidence" value="ECO:0007669"/>
    <property type="project" value="UniProtKB-KW"/>
</dbReference>
<proteinExistence type="inferred from homology"/>
<dbReference type="NCBIfam" id="NF033068">
    <property type="entry name" value="APH_3p"/>
    <property type="match status" value="1"/>
</dbReference>
<keyword evidence="4 7" id="KW-0418">Kinase</keyword>
<evidence type="ECO:0000256" key="3">
    <source>
        <dbReference type="ARBA" id="ARBA00022741"/>
    </source>
</evidence>
<dbReference type="Pfam" id="PF01636">
    <property type="entry name" value="APH"/>
    <property type="match status" value="1"/>
</dbReference>
<evidence type="ECO:0000256" key="2">
    <source>
        <dbReference type="ARBA" id="ARBA00022679"/>
    </source>
</evidence>
<evidence type="ECO:0000256" key="6">
    <source>
        <dbReference type="ARBA" id="ARBA00023251"/>
    </source>
</evidence>
<dbReference type="EMBL" id="WTUZ01000020">
    <property type="protein sequence ID" value="MZQ83500.1"/>
    <property type="molecule type" value="Genomic_DNA"/>
</dbReference>
<keyword evidence="9" id="KW-0479">Metal-binding</keyword>
<feature type="active site" description="Proton acceptor" evidence="8">
    <location>
        <position position="185"/>
    </location>
</feature>
<organism evidence="11 12">
    <name type="scientific">Paenibacillus silvestris</name>
    <dbReference type="NCBI Taxonomy" id="2606219"/>
    <lineage>
        <taxon>Bacteria</taxon>
        <taxon>Bacillati</taxon>
        <taxon>Bacillota</taxon>
        <taxon>Bacilli</taxon>
        <taxon>Bacillales</taxon>
        <taxon>Paenibacillaceae</taxon>
        <taxon>Paenibacillus</taxon>
    </lineage>
</organism>
<evidence type="ECO:0000256" key="5">
    <source>
        <dbReference type="ARBA" id="ARBA00022840"/>
    </source>
</evidence>
<dbReference type="InterPro" id="IPR024165">
    <property type="entry name" value="Kan/Strep_kinase"/>
</dbReference>
<keyword evidence="5 7" id="KW-0067">ATP-binding</keyword>
<dbReference type="CDD" id="cd05150">
    <property type="entry name" value="APH"/>
    <property type="match status" value="1"/>
</dbReference>
<dbReference type="Gene3D" id="3.30.200.20">
    <property type="entry name" value="Phosphorylase Kinase, domain 1"/>
    <property type="match status" value="1"/>
</dbReference>
<dbReference type="GO" id="GO:0046677">
    <property type="term" value="P:response to antibiotic"/>
    <property type="evidence" value="ECO:0007669"/>
    <property type="project" value="UniProtKB-KW"/>
</dbReference>
<dbReference type="InterPro" id="IPR051678">
    <property type="entry name" value="AGP_Transferase"/>
</dbReference>
<dbReference type="PANTHER" id="PTHR21310">
    <property type="entry name" value="AMINOGLYCOSIDE PHOSPHOTRANSFERASE-RELATED-RELATED"/>
    <property type="match status" value="1"/>
</dbReference>
<dbReference type="AlphaFoldDB" id="A0A6L8V2P8"/>
<reference evidence="11 12" key="1">
    <citation type="submission" date="2019-12" db="EMBL/GenBank/DDBJ databases">
        <title>Paenibacillus sp. nov. sp. isolated from soil.</title>
        <authorList>
            <person name="Kim J."/>
            <person name="Jeong S.E."/>
            <person name="Jung H.S."/>
            <person name="Jeon C.O."/>
        </authorList>
    </citation>
    <scope>NUCLEOTIDE SEQUENCE [LARGE SCALE GENOMIC DNA]</scope>
    <source>
        <strain evidence="11 12">5J-6</strain>
    </source>
</reference>
<feature type="binding site" evidence="9">
    <location>
        <position position="203"/>
    </location>
    <ligand>
        <name>Mg(2+)</name>
        <dbReference type="ChEBI" id="CHEBI:18420"/>
    </ligand>
</feature>
<protein>
    <submittedName>
        <fullName evidence="11">APH(3') family aminoglycoside O-phosphotransferase</fullName>
    </submittedName>
</protein>
<evidence type="ECO:0000256" key="9">
    <source>
        <dbReference type="PIRSR" id="PIRSR000706-2"/>
    </source>
</evidence>
<evidence type="ECO:0000256" key="7">
    <source>
        <dbReference type="PIRNR" id="PIRNR000706"/>
    </source>
</evidence>
<dbReference type="GO" id="GO:0046872">
    <property type="term" value="F:metal ion binding"/>
    <property type="evidence" value="ECO:0007669"/>
    <property type="project" value="UniProtKB-KW"/>
</dbReference>